<comment type="caution">
    <text evidence="8">The sequence shown here is derived from an EMBL/GenBank/DDBJ whole genome shotgun (WGS) entry which is preliminary data.</text>
</comment>
<feature type="compositionally biased region" description="Basic residues" evidence="6">
    <location>
        <begin position="25"/>
        <end position="36"/>
    </location>
</feature>
<feature type="compositionally biased region" description="Basic and acidic residues" evidence="6">
    <location>
        <begin position="290"/>
        <end position="311"/>
    </location>
</feature>
<dbReference type="SMART" id="SM00338">
    <property type="entry name" value="BRLZ"/>
    <property type="match status" value="1"/>
</dbReference>
<dbReference type="InterPro" id="IPR051882">
    <property type="entry name" value="ATF_bZIP_TF"/>
</dbReference>
<feature type="compositionally biased region" description="Low complexity" evidence="6">
    <location>
        <begin position="258"/>
        <end position="279"/>
    </location>
</feature>
<accession>A0A4D9DDU8</accession>
<feature type="compositionally biased region" description="Polar residues" evidence="6">
    <location>
        <begin position="37"/>
        <end position="54"/>
    </location>
</feature>
<dbReference type="EMBL" id="SDOX01000007">
    <property type="protein sequence ID" value="TFJ86868.1"/>
    <property type="molecule type" value="Genomic_DNA"/>
</dbReference>
<evidence type="ECO:0000256" key="6">
    <source>
        <dbReference type="SAM" id="MobiDB-lite"/>
    </source>
</evidence>
<reference evidence="8 9" key="1">
    <citation type="submission" date="2019-01" db="EMBL/GenBank/DDBJ databases">
        <title>Nuclear Genome Assembly of the Microalgal Biofuel strain Nannochloropsis salina CCMP1776.</title>
        <authorList>
            <person name="Hovde B."/>
        </authorList>
    </citation>
    <scope>NUCLEOTIDE SEQUENCE [LARGE SCALE GENOMIC DNA]</scope>
    <source>
        <strain evidence="8 9">CCMP1776</strain>
    </source>
</reference>
<feature type="region of interest" description="Disordered" evidence="6">
    <location>
        <begin position="362"/>
        <end position="414"/>
    </location>
</feature>
<dbReference type="GO" id="GO:0000978">
    <property type="term" value="F:RNA polymerase II cis-regulatory region sequence-specific DNA binding"/>
    <property type="evidence" value="ECO:0007669"/>
    <property type="project" value="TreeGrafter"/>
</dbReference>
<dbReference type="OrthoDB" id="10380721at2759"/>
<feature type="region of interest" description="Disordered" evidence="6">
    <location>
        <begin position="139"/>
        <end position="211"/>
    </location>
</feature>
<evidence type="ECO:0000256" key="4">
    <source>
        <dbReference type="ARBA" id="ARBA00023163"/>
    </source>
</evidence>
<dbReference type="GO" id="GO:0030968">
    <property type="term" value="P:endoplasmic reticulum unfolded protein response"/>
    <property type="evidence" value="ECO:0007669"/>
    <property type="project" value="TreeGrafter"/>
</dbReference>
<dbReference type="Pfam" id="PF00170">
    <property type="entry name" value="bZIP_1"/>
    <property type="match status" value="1"/>
</dbReference>
<dbReference type="CDD" id="cd14686">
    <property type="entry name" value="bZIP"/>
    <property type="match status" value="1"/>
</dbReference>
<feature type="compositionally biased region" description="Low complexity" evidence="6">
    <location>
        <begin position="151"/>
        <end position="165"/>
    </location>
</feature>
<evidence type="ECO:0000256" key="1">
    <source>
        <dbReference type="ARBA" id="ARBA00004167"/>
    </source>
</evidence>
<dbReference type="AlphaFoldDB" id="A0A4D9DDU8"/>
<feature type="region of interest" description="Disordered" evidence="6">
    <location>
        <begin position="1"/>
        <end position="124"/>
    </location>
</feature>
<evidence type="ECO:0000259" key="7">
    <source>
        <dbReference type="PROSITE" id="PS50217"/>
    </source>
</evidence>
<dbReference type="PANTHER" id="PTHR46164">
    <property type="entry name" value="ATF6, ISOFORM C"/>
    <property type="match status" value="1"/>
</dbReference>
<dbReference type="GO" id="GO:0016020">
    <property type="term" value="C:membrane"/>
    <property type="evidence" value="ECO:0007669"/>
    <property type="project" value="UniProtKB-SubCell"/>
</dbReference>
<evidence type="ECO:0000256" key="3">
    <source>
        <dbReference type="ARBA" id="ARBA00023125"/>
    </source>
</evidence>
<dbReference type="Gene3D" id="1.20.5.170">
    <property type="match status" value="1"/>
</dbReference>
<feature type="compositionally biased region" description="Pro residues" evidence="6">
    <location>
        <begin position="166"/>
        <end position="176"/>
    </location>
</feature>
<dbReference type="PANTHER" id="PTHR46164:SF3">
    <property type="entry name" value="ATF6, ISOFORM C"/>
    <property type="match status" value="1"/>
</dbReference>
<proteinExistence type="predicted"/>
<comment type="subcellular location">
    <subcellularLocation>
        <location evidence="1">Membrane</location>
        <topology evidence="1">Single-pass membrane protein</topology>
    </subcellularLocation>
</comment>
<feature type="compositionally biased region" description="Basic and acidic residues" evidence="6">
    <location>
        <begin position="376"/>
        <end position="402"/>
    </location>
</feature>
<dbReference type="GO" id="GO:0000981">
    <property type="term" value="F:DNA-binding transcription factor activity, RNA polymerase II-specific"/>
    <property type="evidence" value="ECO:0007669"/>
    <property type="project" value="TreeGrafter"/>
</dbReference>
<name>A0A4D9DDU8_9STRA</name>
<protein>
    <recommendedName>
        <fullName evidence="7">BZIP domain-containing protein</fullName>
    </recommendedName>
</protein>
<gene>
    <name evidence="8" type="ORF">NSK_001956</name>
</gene>
<keyword evidence="5" id="KW-0539">Nucleus</keyword>
<dbReference type="GO" id="GO:0005634">
    <property type="term" value="C:nucleus"/>
    <property type="evidence" value="ECO:0007669"/>
    <property type="project" value="TreeGrafter"/>
</dbReference>
<dbReference type="InterPro" id="IPR004827">
    <property type="entry name" value="bZIP"/>
</dbReference>
<keyword evidence="4" id="KW-0804">Transcription</keyword>
<dbReference type="Proteomes" id="UP000355283">
    <property type="component" value="Unassembled WGS sequence"/>
</dbReference>
<evidence type="ECO:0000256" key="5">
    <source>
        <dbReference type="ARBA" id="ARBA00023242"/>
    </source>
</evidence>
<dbReference type="PROSITE" id="PS00036">
    <property type="entry name" value="BZIP_BASIC"/>
    <property type="match status" value="1"/>
</dbReference>
<feature type="domain" description="BZIP" evidence="7">
    <location>
        <begin position="296"/>
        <end position="353"/>
    </location>
</feature>
<feature type="region of interest" description="Disordered" evidence="6">
    <location>
        <begin position="242"/>
        <end position="317"/>
    </location>
</feature>
<evidence type="ECO:0000313" key="9">
    <source>
        <dbReference type="Proteomes" id="UP000355283"/>
    </source>
</evidence>
<keyword evidence="9" id="KW-1185">Reference proteome</keyword>
<dbReference type="SUPFAM" id="SSF57959">
    <property type="entry name" value="Leucine zipper domain"/>
    <property type="match status" value="1"/>
</dbReference>
<dbReference type="InterPro" id="IPR046347">
    <property type="entry name" value="bZIP_sf"/>
</dbReference>
<feature type="compositionally biased region" description="Basic and acidic residues" evidence="6">
    <location>
        <begin position="12"/>
        <end position="24"/>
    </location>
</feature>
<sequence>MSAHVAASSADLRGESKGGRDRGVRNMHAHAVRTHPHMSSSTSNEGSFVSISSSKDGRTDDESLSDGSRSPSSSSLSSASCASSTTMAANAPAYKPRSRMEKMMHMSQQQQYHDHEDRLEEEEKALAAAAVIASVRHEDPTVWQGNKKAVARASPSHPLSSAPSAAPRPAPAPGPPIHALDVTPRGAVTSQSGGSGVDSRPEPEKSTGFPLSLPVDACHAAADSLVSMFPQVGSFSSTLASKTAKDSGWSGHGREGKSNPSAPAPSSASSAPTMSRNSSFCSVDEFEPTEEQKATMTKKELRMLKNRESAARSRKRKRDIMERLEEEVRTLRVQNRVLKAKIDVYQTTYGELKLVSDGMQGVGGSISQQNLQMGHGDGDKQGHPREVGRRAESRAPRIQDNRADEDEDEEEDED</sequence>
<dbReference type="PROSITE" id="PS50217">
    <property type="entry name" value="BZIP"/>
    <property type="match status" value="1"/>
</dbReference>
<keyword evidence="2" id="KW-0805">Transcription regulation</keyword>
<evidence type="ECO:0000256" key="2">
    <source>
        <dbReference type="ARBA" id="ARBA00023015"/>
    </source>
</evidence>
<evidence type="ECO:0000313" key="8">
    <source>
        <dbReference type="EMBL" id="TFJ86868.1"/>
    </source>
</evidence>
<feature type="compositionally biased region" description="Acidic residues" evidence="6">
    <location>
        <begin position="403"/>
        <end position="414"/>
    </location>
</feature>
<organism evidence="8 9">
    <name type="scientific">Nannochloropsis salina CCMP1776</name>
    <dbReference type="NCBI Taxonomy" id="1027361"/>
    <lineage>
        <taxon>Eukaryota</taxon>
        <taxon>Sar</taxon>
        <taxon>Stramenopiles</taxon>
        <taxon>Ochrophyta</taxon>
        <taxon>Eustigmatophyceae</taxon>
        <taxon>Eustigmatales</taxon>
        <taxon>Monodopsidaceae</taxon>
        <taxon>Microchloropsis</taxon>
        <taxon>Microchloropsis salina</taxon>
    </lineage>
</organism>
<keyword evidence="3" id="KW-0238">DNA-binding</keyword>
<feature type="compositionally biased region" description="Low complexity" evidence="6">
    <location>
        <begin position="65"/>
        <end position="84"/>
    </location>
</feature>